<evidence type="ECO:0000256" key="3">
    <source>
        <dbReference type="ARBA" id="ARBA00022448"/>
    </source>
</evidence>
<dbReference type="AlphaFoldDB" id="J3NI08"/>
<reference evidence="12" key="5">
    <citation type="submission" date="2018-04" db="UniProtKB">
        <authorList>
            <consortium name="EnsemblFungi"/>
        </authorList>
    </citation>
    <scope>IDENTIFICATION</scope>
    <source>
        <strain evidence="12">R3-111a-1</strain>
    </source>
</reference>
<evidence type="ECO:0000256" key="9">
    <source>
        <dbReference type="SAM" id="MobiDB-lite"/>
    </source>
</evidence>
<dbReference type="Pfam" id="PF03169">
    <property type="entry name" value="OPT"/>
    <property type="match status" value="1"/>
</dbReference>
<keyword evidence="6" id="KW-0653">Protein transport</keyword>
<dbReference type="NCBIfam" id="TIGR00728">
    <property type="entry name" value="OPT_sfam"/>
    <property type="match status" value="1"/>
</dbReference>
<evidence type="ECO:0000256" key="8">
    <source>
        <dbReference type="ARBA" id="ARBA00023136"/>
    </source>
</evidence>
<evidence type="ECO:0000256" key="10">
    <source>
        <dbReference type="SAM" id="Phobius"/>
    </source>
</evidence>
<dbReference type="EMBL" id="GL385395">
    <property type="protein sequence ID" value="EJT80901.1"/>
    <property type="molecule type" value="Genomic_DNA"/>
</dbReference>
<feature type="transmembrane region" description="Helical" evidence="10">
    <location>
        <begin position="317"/>
        <end position="334"/>
    </location>
</feature>
<gene>
    <name evidence="12" type="primary">20341351</name>
    <name evidence="11" type="ORF">GGTG_00893</name>
</gene>
<dbReference type="OrthoDB" id="9986677at2759"/>
<feature type="transmembrane region" description="Helical" evidence="10">
    <location>
        <begin position="544"/>
        <end position="564"/>
    </location>
</feature>
<feature type="transmembrane region" description="Helical" evidence="10">
    <location>
        <begin position="576"/>
        <end position="595"/>
    </location>
</feature>
<dbReference type="PANTHER" id="PTHR22601">
    <property type="entry name" value="ISP4 LIKE PROTEIN"/>
    <property type="match status" value="1"/>
</dbReference>
<dbReference type="eggNOG" id="KOG2262">
    <property type="taxonomic scope" value="Eukaryota"/>
</dbReference>
<keyword evidence="7 10" id="KW-1133">Transmembrane helix</keyword>
<feature type="region of interest" description="Disordered" evidence="9">
    <location>
        <begin position="1"/>
        <end position="69"/>
    </location>
</feature>
<keyword evidence="4 10" id="KW-0812">Transmembrane</keyword>
<proteinExistence type="inferred from homology"/>
<evidence type="ECO:0008006" key="14">
    <source>
        <dbReference type="Google" id="ProtNLM"/>
    </source>
</evidence>
<dbReference type="Proteomes" id="UP000006039">
    <property type="component" value="Unassembled WGS sequence"/>
</dbReference>
<dbReference type="InterPro" id="IPR004813">
    <property type="entry name" value="OPT"/>
</dbReference>
<evidence type="ECO:0000256" key="2">
    <source>
        <dbReference type="ARBA" id="ARBA00008807"/>
    </source>
</evidence>
<feature type="transmembrane region" description="Helical" evidence="10">
    <location>
        <begin position="126"/>
        <end position="146"/>
    </location>
</feature>
<evidence type="ECO:0000313" key="11">
    <source>
        <dbReference type="EMBL" id="EJT80901.1"/>
    </source>
</evidence>
<reference evidence="12" key="4">
    <citation type="journal article" date="2015" name="G3 (Bethesda)">
        <title>Genome sequences of three phytopathogenic species of the Magnaporthaceae family of fungi.</title>
        <authorList>
            <person name="Okagaki L.H."/>
            <person name="Nunes C.C."/>
            <person name="Sailsbery J."/>
            <person name="Clay B."/>
            <person name="Brown D."/>
            <person name="John T."/>
            <person name="Oh Y."/>
            <person name="Young N."/>
            <person name="Fitzgerald M."/>
            <person name="Haas B.J."/>
            <person name="Zeng Q."/>
            <person name="Young S."/>
            <person name="Adiconis X."/>
            <person name="Fan L."/>
            <person name="Levin J.Z."/>
            <person name="Mitchell T.K."/>
            <person name="Okubara P.A."/>
            <person name="Farman M.L."/>
            <person name="Kohn L.M."/>
            <person name="Birren B."/>
            <person name="Ma L.-J."/>
            <person name="Dean R.A."/>
        </authorList>
    </citation>
    <scope>NUCLEOTIDE SEQUENCE</scope>
    <source>
        <strain evidence="12">R3-111a-1</strain>
    </source>
</reference>
<evidence type="ECO:0000256" key="6">
    <source>
        <dbReference type="ARBA" id="ARBA00022927"/>
    </source>
</evidence>
<feature type="transmembrane region" description="Helical" evidence="10">
    <location>
        <begin position="258"/>
        <end position="277"/>
    </location>
</feature>
<keyword evidence="8 10" id="KW-0472">Membrane</keyword>
<accession>J3NI08</accession>
<reference evidence="13" key="1">
    <citation type="submission" date="2010-07" db="EMBL/GenBank/DDBJ databases">
        <title>The genome sequence of Gaeumannomyces graminis var. tritici strain R3-111a-1.</title>
        <authorList>
            <consortium name="The Broad Institute Genome Sequencing Platform"/>
            <person name="Ma L.-J."/>
            <person name="Dead R."/>
            <person name="Young S."/>
            <person name="Zeng Q."/>
            <person name="Koehrsen M."/>
            <person name="Alvarado L."/>
            <person name="Berlin A."/>
            <person name="Chapman S.B."/>
            <person name="Chen Z."/>
            <person name="Freedman E."/>
            <person name="Gellesch M."/>
            <person name="Goldberg J."/>
            <person name="Griggs A."/>
            <person name="Gujja S."/>
            <person name="Heilman E.R."/>
            <person name="Heiman D."/>
            <person name="Hepburn T."/>
            <person name="Howarth C."/>
            <person name="Jen D."/>
            <person name="Larson L."/>
            <person name="Mehta T."/>
            <person name="Neiman D."/>
            <person name="Pearson M."/>
            <person name="Roberts A."/>
            <person name="Saif S."/>
            <person name="Shea T."/>
            <person name="Shenoy N."/>
            <person name="Sisk P."/>
            <person name="Stolte C."/>
            <person name="Sykes S."/>
            <person name="Walk T."/>
            <person name="White J."/>
            <person name="Yandava C."/>
            <person name="Haas B."/>
            <person name="Nusbaum C."/>
            <person name="Birren B."/>
        </authorList>
    </citation>
    <scope>NUCLEOTIDE SEQUENCE [LARGE SCALE GENOMIC DNA]</scope>
    <source>
        <strain evidence="13">R3-111a-1</strain>
    </source>
</reference>
<comment type="subcellular location">
    <subcellularLocation>
        <location evidence="1">Membrane</location>
        <topology evidence="1">Multi-pass membrane protein</topology>
    </subcellularLocation>
</comment>
<dbReference type="EnsemblFungi" id="EJT80901">
    <property type="protein sequence ID" value="EJT80901"/>
    <property type="gene ID" value="GGTG_00893"/>
</dbReference>
<name>J3NI08_GAET3</name>
<dbReference type="HOGENOM" id="CLU_004965_3_0_1"/>
<dbReference type="RefSeq" id="XP_009216910.1">
    <property type="nucleotide sequence ID" value="XM_009218646.1"/>
</dbReference>
<feature type="transmembrane region" description="Helical" evidence="10">
    <location>
        <begin position="723"/>
        <end position="745"/>
    </location>
</feature>
<dbReference type="GO" id="GO:0015031">
    <property type="term" value="P:protein transport"/>
    <property type="evidence" value="ECO:0007669"/>
    <property type="project" value="UniProtKB-KW"/>
</dbReference>
<comment type="similarity">
    <text evidence="2">Belongs to the oligopeptide OPT transporter family.</text>
</comment>
<organism evidence="11">
    <name type="scientific">Gaeumannomyces tritici (strain R3-111a-1)</name>
    <name type="common">Wheat and barley take-all root rot fungus</name>
    <name type="synonym">Gaeumannomyces graminis var. tritici</name>
    <dbReference type="NCBI Taxonomy" id="644352"/>
    <lineage>
        <taxon>Eukaryota</taxon>
        <taxon>Fungi</taxon>
        <taxon>Dikarya</taxon>
        <taxon>Ascomycota</taxon>
        <taxon>Pezizomycotina</taxon>
        <taxon>Sordariomycetes</taxon>
        <taxon>Sordariomycetidae</taxon>
        <taxon>Magnaporthales</taxon>
        <taxon>Magnaporthaceae</taxon>
        <taxon>Gaeumannomyces</taxon>
    </lineage>
</organism>
<keyword evidence="13" id="KW-1185">Reference proteome</keyword>
<feature type="transmembrane region" description="Helical" evidence="10">
    <location>
        <begin position="468"/>
        <end position="488"/>
    </location>
</feature>
<sequence length="776" mass="85356">MAEIGRPSTSTATSVESEKKITGGPEPLVVEVGRPRAGSADTTETESTLERRDEKQVLQARVDPEGQGQEVVEARMEDIAVKALSTDDDVTLNPWTFRAFFIGIILSGFGAALATIFLFKPQPVGVSIIFLTLISYLMGNGMAMVLPTKGAVGRWLNPFPFNSKEHLAIIIMSSSASSVAHATDVLAAQKLYYGVRPHPMISVFLLLSSQLLGYGLVGFLRKSLVYPGKMLWPGVLPLSALVETLHRNRARMAKRWKFFWIVFGAVALYEALPQYIMPVLTGAAGNEGLGLLSIGLDWQYIGTSAFFLPLQTILNSFVGYVLCIVLFCGLYYGNVWNAKNFPFLSQQLFTSNSTSTRFEIYKQGNILNSNFELDESALAAEGLPSFAASHASHLLTNNLSITASIVHVVLFNPDVIRDALPTLARMKQWATSPGSLFRKSERPVSPAEDESLDPHYRAMLAYAEVPNWWYGVILLFSVVMAIICIYVIQSTLPWWGLLLAVVISFMFSLILGAMSGLLGFHAPISTLVQLLGAKVLGGKPVANMYFVLFGSSTQGQALYLVSHLKMGQYGKLSPRCTFTFQILGTILGALINLLVMESITDNQRDILLSIQGTNVFSGQVIQSFNSNAIAFGALADKMFSIGQQYSWVVLALPVGFLVPVPFYFAHRKWPKAGFDYVVTPAISYFLGYLSAGINSSVLMHFVLAFVVQLWVRKRYPKWFLKYNYILAAAISGGTDLLVFITTFAVQGASGRAVVFPPYCKFDKLPPGFDDNWRSVF</sequence>
<feature type="transmembrane region" description="Helical" evidence="10">
    <location>
        <begin position="685"/>
        <end position="711"/>
    </location>
</feature>
<feature type="transmembrane region" description="Helical" evidence="10">
    <location>
        <begin position="200"/>
        <end position="220"/>
    </location>
</feature>
<feature type="transmembrane region" description="Helical" evidence="10">
    <location>
        <begin position="95"/>
        <end position="119"/>
    </location>
</feature>
<dbReference type="VEuPathDB" id="FungiDB:GGTG_00893"/>
<evidence type="ECO:0000256" key="5">
    <source>
        <dbReference type="ARBA" id="ARBA00022856"/>
    </source>
</evidence>
<evidence type="ECO:0000313" key="13">
    <source>
        <dbReference type="Proteomes" id="UP000006039"/>
    </source>
</evidence>
<reference evidence="11" key="2">
    <citation type="submission" date="2010-07" db="EMBL/GenBank/DDBJ databases">
        <authorList>
            <consortium name="The Broad Institute Genome Sequencing Platform"/>
            <consortium name="Broad Institute Genome Sequencing Center for Infectious Disease"/>
            <person name="Ma L.-J."/>
            <person name="Dead R."/>
            <person name="Young S."/>
            <person name="Zeng Q."/>
            <person name="Koehrsen M."/>
            <person name="Alvarado L."/>
            <person name="Berlin A."/>
            <person name="Chapman S.B."/>
            <person name="Chen Z."/>
            <person name="Freedman E."/>
            <person name="Gellesch M."/>
            <person name="Goldberg J."/>
            <person name="Griggs A."/>
            <person name="Gujja S."/>
            <person name="Heilman E.R."/>
            <person name="Heiman D."/>
            <person name="Hepburn T."/>
            <person name="Howarth C."/>
            <person name="Jen D."/>
            <person name="Larson L."/>
            <person name="Mehta T."/>
            <person name="Neiman D."/>
            <person name="Pearson M."/>
            <person name="Roberts A."/>
            <person name="Saif S."/>
            <person name="Shea T."/>
            <person name="Shenoy N."/>
            <person name="Sisk P."/>
            <person name="Stolte C."/>
            <person name="Sykes S."/>
            <person name="Walk T."/>
            <person name="White J."/>
            <person name="Yandava C."/>
            <person name="Haas B."/>
            <person name="Nusbaum C."/>
            <person name="Birren B."/>
        </authorList>
    </citation>
    <scope>NUCLEOTIDE SEQUENCE</scope>
    <source>
        <strain evidence="11">R3-111a-1</strain>
    </source>
</reference>
<dbReference type="InterPro" id="IPR004648">
    <property type="entry name" value="Oligpept_transpt"/>
</dbReference>
<protein>
    <recommendedName>
        <fullName evidence="14">Oligopeptide transporter 8</fullName>
    </recommendedName>
</protein>
<dbReference type="GO" id="GO:0035673">
    <property type="term" value="F:oligopeptide transmembrane transporter activity"/>
    <property type="evidence" value="ECO:0007669"/>
    <property type="project" value="InterPro"/>
</dbReference>
<evidence type="ECO:0000256" key="4">
    <source>
        <dbReference type="ARBA" id="ARBA00022692"/>
    </source>
</evidence>
<dbReference type="GO" id="GO:0016020">
    <property type="term" value="C:membrane"/>
    <property type="evidence" value="ECO:0007669"/>
    <property type="project" value="UniProtKB-SubCell"/>
</dbReference>
<dbReference type="GeneID" id="20341351"/>
<evidence type="ECO:0000256" key="7">
    <source>
        <dbReference type="ARBA" id="ARBA00022989"/>
    </source>
</evidence>
<evidence type="ECO:0000313" key="12">
    <source>
        <dbReference type="EnsemblFungi" id="EJT80901"/>
    </source>
</evidence>
<feature type="transmembrane region" description="Helical" evidence="10">
    <location>
        <begin position="647"/>
        <end position="665"/>
    </location>
</feature>
<keyword evidence="3" id="KW-0813">Transport</keyword>
<reference evidence="11" key="3">
    <citation type="submission" date="2010-09" db="EMBL/GenBank/DDBJ databases">
        <title>Annotation of Gaeumannomyces graminis var. tritici R3-111a-1.</title>
        <authorList>
            <consortium name="The Broad Institute Genome Sequencing Platform"/>
            <person name="Ma L.-J."/>
            <person name="Dead R."/>
            <person name="Young S.K."/>
            <person name="Zeng Q."/>
            <person name="Gargeya S."/>
            <person name="Fitzgerald M."/>
            <person name="Haas B."/>
            <person name="Abouelleil A."/>
            <person name="Alvarado L."/>
            <person name="Arachchi H.M."/>
            <person name="Berlin A."/>
            <person name="Brown A."/>
            <person name="Chapman S.B."/>
            <person name="Chen Z."/>
            <person name="Dunbar C."/>
            <person name="Freedman E."/>
            <person name="Gearin G."/>
            <person name="Gellesch M."/>
            <person name="Goldberg J."/>
            <person name="Griggs A."/>
            <person name="Gujja S."/>
            <person name="Heiman D."/>
            <person name="Howarth C."/>
            <person name="Larson L."/>
            <person name="Lui A."/>
            <person name="MacDonald P.J.P."/>
            <person name="Mehta T."/>
            <person name="Montmayeur A."/>
            <person name="Murphy C."/>
            <person name="Neiman D."/>
            <person name="Pearson M."/>
            <person name="Priest M."/>
            <person name="Roberts A."/>
            <person name="Saif S."/>
            <person name="Shea T."/>
            <person name="Shenoy N."/>
            <person name="Sisk P."/>
            <person name="Stolte C."/>
            <person name="Sykes S."/>
            <person name="Yandava C."/>
            <person name="Wortman J."/>
            <person name="Nusbaum C."/>
            <person name="Birren B."/>
        </authorList>
    </citation>
    <scope>NUCLEOTIDE SEQUENCE</scope>
    <source>
        <strain evidence="11">R3-111a-1</strain>
    </source>
</reference>
<feature type="transmembrane region" description="Helical" evidence="10">
    <location>
        <begin position="495"/>
        <end position="524"/>
    </location>
</feature>
<keyword evidence="5" id="KW-0571">Peptide transport</keyword>
<evidence type="ECO:0000256" key="1">
    <source>
        <dbReference type="ARBA" id="ARBA00004141"/>
    </source>
</evidence>